<dbReference type="Gene3D" id="3.30.300.330">
    <property type="match status" value="1"/>
</dbReference>
<evidence type="ECO:0000256" key="3">
    <source>
        <dbReference type="ARBA" id="ARBA00022827"/>
    </source>
</evidence>
<accession>A0ABN2AKP8</accession>
<evidence type="ECO:0000256" key="5">
    <source>
        <dbReference type="SAM" id="MobiDB-lite"/>
    </source>
</evidence>
<comment type="similarity">
    <text evidence="1">Belongs to the FAD-binding oxidoreductase/transferase type 4 family.</text>
</comment>
<keyword evidence="8" id="KW-1185">Reference proteome</keyword>
<dbReference type="PROSITE" id="PS51387">
    <property type="entry name" value="FAD_PCMH"/>
    <property type="match status" value="1"/>
</dbReference>
<dbReference type="InterPro" id="IPR016169">
    <property type="entry name" value="FAD-bd_PCMH_sub2"/>
</dbReference>
<evidence type="ECO:0000313" key="8">
    <source>
        <dbReference type="Proteomes" id="UP001501470"/>
    </source>
</evidence>
<feature type="region of interest" description="Disordered" evidence="5">
    <location>
        <begin position="349"/>
        <end position="564"/>
    </location>
</feature>
<dbReference type="EMBL" id="BAAAQD010000008">
    <property type="protein sequence ID" value="GAA1521521.1"/>
    <property type="molecule type" value="Genomic_DNA"/>
</dbReference>
<reference evidence="7 8" key="1">
    <citation type="journal article" date="2019" name="Int. J. Syst. Evol. Microbiol.">
        <title>The Global Catalogue of Microorganisms (GCM) 10K type strain sequencing project: providing services to taxonomists for standard genome sequencing and annotation.</title>
        <authorList>
            <consortium name="The Broad Institute Genomics Platform"/>
            <consortium name="The Broad Institute Genome Sequencing Center for Infectious Disease"/>
            <person name="Wu L."/>
            <person name="Ma J."/>
        </authorList>
    </citation>
    <scope>NUCLEOTIDE SEQUENCE [LARGE SCALE GENOMIC DNA]</scope>
    <source>
        <strain evidence="7 8">JCM 15933</strain>
    </source>
</reference>
<dbReference type="SUPFAM" id="SSF55103">
    <property type="entry name" value="FAD-linked oxidases, C-terminal domain"/>
    <property type="match status" value="1"/>
</dbReference>
<dbReference type="InterPro" id="IPR016167">
    <property type="entry name" value="FAD-bd_PCMH_sub1"/>
</dbReference>
<feature type="compositionally biased region" description="Low complexity" evidence="5">
    <location>
        <begin position="441"/>
        <end position="456"/>
    </location>
</feature>
<dbReference type="SUPFAM" id="SSF56176">
    <property type="entry name" value="FAD-binding/transporter-associated domain-like"/>
    <property type="match status" value="1"/>
</dbReference>
<dbReference type="Gene3D" id="3.30.70.3450">
    <property type="match status" value="1"/>
</dbReference>
<feature type="compositionally biased region" description="Polar residues" evidence="5">
    <location>
        <begin position="396"/>
        <end position="411"/>
    </location>
</feature>
<dbReference type="InterPro" id="IPR016166">
    <property type="entry name" value="FAD-bd_PCMH"/>
</dbReference>
<feature type="domain" description="FAD-binding PCMH-type" evidence="6">
    <location>
        <begin position="93"/>
        <end position="272"/>
    </location>
</feature>
<keyword evidence="2" id="KW-0285">Flavoprotein</keyword>
<dbReference type="Gene3D" id="3.30.465.10">
    <property type="match status" value="1"/>
</dbReference>
<dbReference type="InterPro" id="IPR036318">
    <property type="entry name" value="FAD-bd_PCMH-like_sf"/>
</dbReference>
<dbReference type="InterPro" id="IPR016164">
    <property type="entry name" value="FAD-linked_Oxase-like_C"/>
</dbReference>
<gene>
    <name evidence="7" type="ORF">GCM10009827_041740</name>
</gene>
<keyword evidence="4" id="KW-0560">Oxidoreductase</keyword>
<dbReference type="PANTHER" id="PTHR46568">
    <property type="entry name" value="ALKYLDIHYDROXYACETONEPHOSPHATE SYNTHASE, PEROXISOMAL"/>
    <property type="match status" value="1"/>
</dbReference>
<protein>
    <recommendedName>
        <fullName evidence="6">FAD-binding PCMH-type domain-containing protein</fullName>
    </recommendedName>
</protein>
<dbReference type="InterPro" id="IPR006094">
    <property type="entry name" value="Oxid_FAD_bind_N"/>
</dbReference>
<evidence type="ECO:0000256" key="1">
    <source>
        <dbReference type="ARBA" id="ARBA00008000"/>
    </source>
</evidence>
<evidence type="ECO:0000259" key="6">
    <source>
        <dbReference type="PROSITE" id="PS51387"/>
    </source>
</evidence>
<dbReference type="InterPro" id="IPR004113">
    <property type="entry name" value="FAD-bd_oxidored_4_C"/>
</dbReference>
<dbReference type="PANTHER" id="PTHR46568:SF1">
    <property type="entry name" value="ALKYLDIHYDROXYACETONEPHOSPHATE SYNTHASE, PEROXISOMAL"/>
    <property type="match status" value="1"/>
</dbReference>
<proteinExistence type="inferred from homology"/>
<feature type="compositionally biased region" description="Polar residues" evidence="5">
    <location>
        <begin position="495"/>
        <end position="504"/>
    </location>
</feature>
<dbReference type="Proteomes" id="UP001501470">
    <property type="component" value="Unassembled WGS sequence"/>
</dbReference>
<name>A0ABN2AKP8_9ACTN</name>
<dbReference type="Gene3D" id="3.30.43.10">
    <property type="entry name" value="Uridine Diphospho-n-acetylenolpyruvylglucosamine Reductase, domain 2"/>
    <property type="match status" value="1"/>
</dbReference>
<keyword evidence="3" id="KW-0274">FAD</keyword>
<evidence type="ECO:0000256" key="4">
    <source>
        <dbReference type="ARBA" id="ARBA00023002"/>
    </source>
</evidence>
<organism evidence="7 8">
    <name type="scientific">Dactylosporangium maewongense</name>
    <dbReference type="NCBI Taxonomy" id="634393"/>
    <lineage>
        <taxon>Bacteria</taxon>
        <taxon>Bacillati</taxon>
        <taxon>Actinomycetota</taxon>
        <taxon>Actinomycetes</taxon>
        <taxon>Micromonosporales</taxon>
        <taxon>Micromonosporaceae</taxon>
        <taxon>Dactylosporangium</taxon>
    </lineage>
</organism>
<feature type="compositionally biased region" description="Gly residues" evidence="5">
    <location>
        <begin position="511"/>
        <end position="534"/>
    </location>
</feature>
<dbReference type="RefSeq" id="WP_344503669.1">
    <property type="nucleotide sequence ID" value="NZ_BAAAQD010000008.1"/>
</dbReference>
<sequence length="716" mass="74288">MTAWRERSWWGWGWADEALDDDACRRLAETSLRPWMPIDGSVLPMPYDPVLPPPRLIPPSIMQEAFAADSMTRASHTYGKAFRDVIRALRGRLDNPPDLVCFPRTGHDVVAALDWAEAVGAAVVPYGGGTSVVGGVEYRGDAPWVSLDLSRLGRVLEIDDVNHAVRVQAGVSGPALEQALRPHDLTLRHYPQSFEFSTVGGWIATRAAGHYATGPTRIDDAVSALRVITPQGPVESLRVPSSGAGPSTDRLFAGSEGTLGVIVEAWLRVTPRPTAKASTSVAFPAYDQGIAAMRALLQAGLRPSNCRLLDPVEAMLNAGATDGQARLLLGFEGPTVPLLDDALTLCADHGGTPTTPGHTPHPTSPAHNTGASTPNPASTAHRPTGADDTLDPGDSSRPTPNTGGFTPNSPSAAHRPYGSAHHPDGAADSGYIPDPGDSSRPAHNASASTPNPASAAQHSNGSAHHPDAAAQRPDSAPDTDYIPDPGDSNRPAHNASASTPNSDSADQRSGGAAGSGDGLGPGGSGSGLSSGGPGASSRSSGGFAGSGRSGRGVAGGSSGRSGDVGNWRSSFLRAPYTRDALIRLGLIVETVETACTWSRFEALHAAVIAAAQAAAPARVAVVTCRITHAYPDGLAPYFTIITPARRGAEVMIWDEIKAAVSTAITSAGGTITHHHAVGRDHLPWLERDPLFTDVLRAAKRTLDPRGILNPGALLPS</sequence>
<dbReference type="InterPro" id="IPR025650">
    <property type="entry name" value="Alkyl-DHAP_Synthase"/>
</dbReference>
<evidence type="ECO:0000313" key="7">
    <source>
        <dbReference type="EMBL" id="GAA1521521.1"/>
    </source>
</evidence>
<dbReference type="Pfam" id="PF02913">
    <property type="entry name" value="FAD-oxidase_C"/>
    <property type="match status" value="2"/>
</dbReference>
<feature type="compositionally biased region" description="Low complexity" evidence="5">
    <location>
        <begin position="349"/>
        <end position="361"/>
    </location>
</feature>
<feature type="compositionally biased region" description="Gly residues" evidence="5">
    <location>
        <begin position="542"/>
        <end position="559"/>
    </location>
</feature>
<evidence type="ECO:0000256" key="2">
    <source>
        <dbReference type="ARBA" id="ARBA00022630"/>
    </source>
</evidence>
<dbReference type="Pfam" id="PF01565">
    <property type="entry name" value="FAD_binding_4"/>
    <property type="match status" value="1"/>
</dbReference>
<comment type="caution">
    <text evidence="7">The sequence shown here is derived from an EMBL/GenBank/DDBJ whole genome shotgun (WGS) entry which is preliminary data.</text>
</comment>
<feature type="compositionally biased region" description="Polar residues" evidence="5">
    <location>
        <begin position="365"/>
        <end position="378"/>
    </location>
</feature>